<comment type="caution">
    <text evidence="1">The sequence shown here is derived from an EMBL/GenBank/DDBJ whole genome shotgun (WGS) entry which is preliminary data.</text>
</comment>
<accession>A0A0F9KPK7</accession>
<reference evidence="1" key="1">
    <citation type="journal article" date="2015" name="Nature">
        <title>Complex archaea that bridge the gap between prokaryotes and eukaryotes.</title>
        <authorList>
            <person name="Spang A."/>
            <person name="Saw J.H."/>
            <person name="Jorgensen S.L."/>
            <person name="Zaremba-Niedzwiedzka K."/>
            <person name="Martijn J."/>
            <person name="Lind A.E."/>
            <person name="van Eijk R."/>
            <person name="Schleper C."/>
            <person name="Guy L."/>
            <person name="Ettema T.J."/>
        </authorList>
    </citation>
    <scope>NUCLEOTIDE SEQUENCE</scope>
</reference>
<proteinExistence type="predicted"/>
<dbReference type="EMBL" id="LAZR01007613">
    <property type="protein sequence ID" value="KKM84124.1"/>
    <property type="molecule type" value="Genomic_DNA"/>
</dbReference>
<name>A0A0F9KPK7_9ZZZZ</name>
<organism evidence="1">
    <name type="scientific">marine sediment metagenome</name>
    <dbReference type="NCBI Taxonomy" id="412755"/>
    <lineage>
        <taxon>unclassified sequences</taxon>
        <taxon>metagenomes</taxon>
        <taxon>ecological metagenomes</taxon>
    </lineage>
</organism>
<sequence>MVVFARYVEGKEIVVGLSVAFAERRLGSTARNCLPNRETRVCGDIATNAEGIEYATGAVPA</sequence>
<gene>
    <name evidence="1" type="ORF">LCGC14_1302460</name>
</gene>
<protein>
    <submittedName>
        <fullName evidence="1">Uncharacterized protein</fullName>
    </submittedName>
</protein>
<evidence type="ECO:0000313" key="1">
    <source>
        <dbReference type="EMBL" id="KKM84124.1"/>
    </source>
</evidence>
<dbReference type="AlphaFoldDB" id="A0A0F9KPK7"/>